<reference evidence="1 2" key="1">
    <citation type="submission" date="2013-01" db="EMBL/GenBank/DDBJ databases">
        <title>The Genome Sequence of Clostridium clostridioforme 90A8.</title>
        <authorList>
            <consortium name="The Broad Institute Genome Sequencing Platform"/>
            <person name="Earl A."/>
            <person name="Ward D."/>
            <person name="Feldgarden M."/>
            <person name="Gevers D."/>
            <person name="Courvalin P."/>
            <person name="Lambert T."/>
            <person name="Walker B."/>
            <person name="Young S.K."/>
            <person name="Zeng Q."/>
            <person name="Gargeya S."/>
            <person name="Fitzgerald M."/>
            <person name="Haas B."/>
            <person name="Abouelleil A."/>
            <person name="Alvarado L."/>
            <person name="Arachchi H.M."/>
            <person name="Berlin A.M."/>
            <person name="Chapman S.B."/>
            <person name="Dewar J."/>
            <person name="Goldberg J."/>
            <person name="Griggs A."/>
            <person name="Gujja S."/>
            <person name="Hansen M."/>
            <person name="Howarth C."/>
            <person name="Imamovic A."/>
            <person name="Larimer J."/>
            <person name="McCowan C."/>
            <person name="Murphy C."/>
            <person name="Neiman D."/>
            <person name="Pearson M."/>
            <person name="Priest M."/>
            <person name="Roberts A."/>
            <person name="Saif S."/>
            <person name="Shea T."/>
            <person name="Sisk P."/>
            <person name="Sykes S."/>
            <person name="Wortman J."/>
            <person name="Nusbaum C."/>
            <person name="Birren B."/>
        </authorList>
    </citation>
    <scope>NUCLEOTIDE SEQUENCE [LARGE SCALE GENOMIC DNA]</scope>
    <source>
        <strain evidence="1 2">90A8</strain>
    </source>
</reference>
<organism evidence="1 2">
    <name type="scientific">[Clostridium] clostridioforme 90A8</name>
    <dbReference type="NCBI Taxonomy" id="999408"/>
    <lineage>
        <taxon>Bacteria</taxon>
        <taxon>Bacillati</taxon>
        <taxon>Bacillota</taxon>
        <taxon>Clostridia</taxon>
        <taxon>Lachnospirales</taxon>
        <taxon>Lachnospiraceae</taxon>
        <taxon>Enterocloster</taxon>
    </lineage>
</organism>
<evidence type="ECO:0000313" key="1">
    <source>
        <dbReference type="EMBL" id="ENZ09220.1"/>
    </source>
</evidence>
<dbReference type="AlphaFoldDB" id="A0A0E2H501"/>
<sequence length="284" mass="31749">MEVQIIEQFICSKYPDQQTCEDGLFISSDFIAVIDGVTSKGELTWPDPSEGGSGFLPPMTSGRYAREILTQALKTMEPGIDAASAMEYLNQALATAAGGRRDFLRDHPEERLQAVIILYSCQKKEVWAFGDCQCLIGDTLHSHSKEIDGLMAEIRCLYNQAELILGRSEDELARHDPGRACILPLLRRQFLLANRDRPYGYDVLDGFAIQPHHVSVYPVPPQIQVVLSSDGYPVLKGTLAESEKALDELLQKDPQCLRENRGTKGLVKGNRSFDDRTYVRFVVL</sequence>
<dbReference type="EMBL" id="AGYR01000054">
    <property type="protein sequence ID" value="ENZ09220.1"/>
    <property type="molecule type" value="Genomic_DNA"/>
</dbReference>
<dbReference type="PATRIC" id="fig|999408.3.peg.4859"/>
<protein>
    <recommendedName>
        <fullName evidence="3">PPM-type phosphatase domain-containing protein</fullName>
    </recommendedName>
</protein>
<accession>A0A0E2H501</accession>
<comment type="caution">
    <text evidence="1">The sequence shown here is derived from an EMBL/GenBank/DDBJ whole genome shotgun (WGS) entry which is preliminary data.</text>
</comment>
<dbReference type="HOGENOM" id="CLU_087939_0_0_9"/>
<dbReference type="Proteomes" id="UP000013085">
    <property type="component" value="Unassembled WGS sequence"/>
</dbReference>
<dbReference type="RefSeq" id="WP_002594187.1">
    <property type="nucleotide sequence ID" value="NZ_KB850985.1"/>
</dbReference>
<name>A0A0E2H501_9FIRM</name>
<gene>
    <name evidence="1" type="ORF">HMPREF1090_04517</name>
</gene>
<proteinExistence type="predicted"/>
<evidence type="ECO:0000313" key="2">
    <source>
        <dbReference type="Proteomes" id="UP000013085"/>
    </source>
</evidence>
<evidence type="ECO:0008006" key="3">
    <source>
        <dbReference type="Google" id="ProtNLM"/>
    </source>
</evidence>